<dbReference type="SMART" id="SM00116">
    <property type="entry name" value="CBS"/>
    <property type="match status" value="2"/>
</dbReference>
<feature type="binding site" evidence="9">
    <location>
        <position position="527"/>
    </location>
    <ligand>
        <name>K(+)</name>
        <dbReference type="ChEBI" id="CHEBI:29103"/>
        <note>ligand shared between two tetrameric partners</note>
    </ligand>
</feature>
<feature type="binding site" evidence="9 11">
    <location>
        <begin position="355"/>
        <end position="357"/>
    </location>
    <ligand>
        <name>NAD(+)</name>
        <dbReference type="ChEBI" id="CHEBI:57540"/>
    </ligand>
</feature>
<evidence type="ECO:0000256" key="2">
    <source>
        <dbReference type="ARBA" id="ARBA00022755"/>
    </source>
</evidence>
<dbReference type="Gene3D" id="3.20.20.70">
    <property type="entry name" value="Aldolase class I"/>
    <property type="match status" value="2"/>
</dbReference>
<dbReference type="Pfam" id="PF00478">
    <property type="entry name" value="IMPDH"/>
    <property type="match status" value="2"/>
</dbReference>
<comment type="similarity">
    <text evidence="9">Belongs to the IMPDH/GMPR family.</text>
</comment>
<dbReference type="GeneTree" id="ENSGT00940000154156"/>
<dbReference type="FunFam" id="3.20.20.70:FF:000364">
    <property type="entry name" value="Inosine-5'-monophosphate dehydrogenase 2"/>
    <property type="match status" value="1"/>
</dbReference>
<keyword evidence="1 9" id="KW-0332">GMP biosynthesis</keyword>
<dbReference type="PaxDb" id="30732-ENSOMEP00000025191"/>
<evidence type="ECO:0000313" key="16">
    <source>
        <dbReference type="Proteomes" id="UP000261560"/>
    </source>
</evidence>
<reference evidence="15" key="1">
    <citation type="submission" date="2025-08" db="UniProtKB">
        <authorList>
            <consortium name="Ensembl"/>
        </authorList>
    </citation>
    <scope>IDENTIFICATION</scope>
</reference>
<feature type="active site" description="Thioimidate intermediate" evidence="9 10">
    <location>
        <position position="362"/>
    </location>
</feature>
<reference evidence="15" key="2">
    <citation type="submission" date="2025-09" db="UniProtKB">
        <authorList>
            <consortium name="Ensembl"/>
        </authorList>
    </citation>
    <scope>IDENTIFICATION</scope>
</reference>
<feature type="domain" description="CBS" evidence="14">
    <location>
        <begin position="179"/>
        <end position="237"/>
    </location>
</feature>
<evidence type="ECO:0000256" key="12">
    <source>
        <dbReference type="PIRSR" id="PIRSR000130-4"/>
    </source>
</evidence>
<dbReference type="SMART" id="SM01240">
    <property type="entry name" value="IMPDH"/>
    <property type="match status" value="1"/>
</dbReference>
<keyword evidence="4 9" id="KW-0560">Oxidoreductase</keyword>
<keyword evidence="3 9" id="KW-0630">Potassium</keyword>
<dbReference type="PANTHER" id="PTHR11911">
    <property type="entry name" value="INOSINE-5-MONOPHOSPHATE DEHYDROGENASE RELATED"/>
    <property type="match status" value="1"/>
</dbReference>
<feature type="binding site" evidence="9">
    <location>
        <begin position="442"/>
        <end position="446"/>
    </location>
    <ligand>
        <name>IMP</name>
        <dbReference type="ChEBI" id="CHEBI:58053"/>
    </ligand>
</feature>
<dbReference type="GO" id="GO:0005634">
    <property type="term" value="C:nucleus"/>
    <property type="evidence" value="ECO:0007669"/>
    <property type="project" value="UniProtKB-SubCell"/>
</dbReference>
<feature type="domain" description="CBS" evidence="14">
    <location>
        <begin position="114"/>
        <end position="173"/>
    </location>
</feature>
<feature type="binding site" evidence="9">
    <location>
        <begin position="418"/>
        <end position="419"/>
    </location>
    <ligand>
        <name>IMP</name>
        <dbReference type="ChEBI" id="CHEBI:58053"/>
    </ligand>
</feature>
<comment type="caution">
    <text evidence="9">Lacks conserved residue(s) required for the propagation of feature annotation.</text>
</comment>
<keyword evidence="9" id="KW-0963">Cytoplasm</keyword>
<keyword evidence="16" id="KW-1185">Reference proteome</keyword>
<comment type="subunit">
    <text evidence="9">Homotetramer.</text>
</comment>
<dbReference type="UniPathway" id="UPA00601">
    <property type="reaction ID" value="UER00295"/>
</dbReference>
<accession>A0A3B3D5S3</accession>
<evidence type="ECO:0000256" key="4">
    <source>
        <dbReference type="ARBA" id="ARBA00023002"/>
    </source>
</evidence>
<keyword evidence="2 9" id="KW-0658">Purine biosynthesis</keyword>
<dbReference type="SUPFAM" id="SSF51412">
    <property type="entry name" value="Inosine monophosphate dehydrogenase (IMPDH)"/>
    <property type="match status" value="1"/>
</dbReference>
<dbReference type="GO" id="GO:0000166">
    <property type="term" value="F:nucleotide binding"/>
    <property type="evidence" value="ECO:0007669"/>
    <property type="project" value="UniProtKB-UniRule"/>
</dbReference>
<keyword evidence="9" id="KW-0479">Metal-binding</keyword>
<keyword evidence="9" id="KW-0539">Nucleus</keyword>
<evidence type="ECO:0000256" key="8">
    <source>
        <dbReference type="ARBA" id="ARBA00048028"/>
    </source>
</evidence>
<evidence type="ECO:0000256" key="10">
    <source>
        <dbReference type="PIRSR" id="PIRSR000130-1"/>
    </source>
</evidence>
<feature type="binding site" description="in other chain" evidence="9 12">
    <location>
        <position position="357"/>
    </location>
    <ligand>
        <name>K(+)</name>
        <dbReference type="ChEBI" id="CHEBI:29103"/>
        <note>ligand shared between two tetrameric partners</note>
    </ligand>
</feature>
<feature type="binding site" evidence="9">
    <location>
        <position position="472"/>
    </location>
    <ligand>
        <name>IMP</name>
        <dbReference type="ChEBI" id="CHEBI:58053"/>
    </ligand>
</feature>
<comment type="activity regulation">
    <text evidence="9">Mycophenolic acid (MPA) is a non-competitive inhibitor that prevents formation of the closed enzyme conformation by binding to the same site as the amobile flap. In contrast, mizoribine monophosphate (MZP) is a competitive inhibitor that induces the closed conformation. MPA is a potent inhibitor of mammalian IMPDHs but a poor inhibitor of the bacterial enzymes. MZP is a more potent inhibitor of bacterial IMPDH.</text>
</comment>
<evidence type="ECO:0000256" key="11">
    <source>
        <dbReference type="PIRSR" id="PIRSR000130-3"/>
    </source>
</evidence>
<dbReference type="PROSITE" id="PS51371">
    <property type="entry name" value="CBS"/>
    <property type="match status" value="2"/>
</dbReference>
<organism evidence="15 16">
    <name type="scientific">Oryzias melastigma</name>
    <name type="common">Marine medaka</name>
    <dbReference type="NCBI Taxonomy" id="30732"/>
    <lineage>
        <taxon>Eukaryota</taxon>
        <taxon>Metazoa</taxon>
        <taxon>Chordata</taxon>
        <taxon>Craniata</taxon>
        <taxon>Vertebrata</taxon>
        <taxon>Euteleostomi</taxon>
        <taxon>Actinopterygii</taxon>
        <taxon>Neopterygii</taxon>
        <taxon>Teleostei</taxon>
        <taxon>Neoteleostei</taxon>
        <taxon>Acanthomorphata</taxon>
        <taxon>Ovalentaria</taxon>
        <taxon>Atherinomorphae</taxon>
        <taxon>Beloniformes</taxon>
        <taxon>Adrianichthyidae</taxon>
        <taxon>Oryziinae</taxon>
        <taxon>Oryzias</taxon>
    </lineage>
</organism>
<evidence type="ECO:0000256" key="1">
    <source>
        <dbReference type="ARBA" id="ARBA00022749"/>
    </source>
</evidence>
<dbReference type="InterPro" id="IPR001093">
    <property type="entry name" value="IMP_DH_GMPRt"/>
</dbReference>
<keyword evidence="9 11" id="KW-0520">NAD</keyword>
<feature type="binding site" description="in other chain" evidence="9 12">
    <location>
        <position position="359"/>
    </location>
    <ligand>
        <name>K(+)</name>
        <dbReference type="ChEBI" id="CHEBI:29103"/>
        <note>ligand shared between two tetrameric partners</note>
    </ligand>
</feature>
<dbReference type="InterPro" id="IPR013785">
    <property type="entry name" value="Aldolase_TIM"/>
</dbReference>
<gene>
    <name evidence="9" type="primary">IMPDH</name>
</gene>
<evidence type="ECO:0000256" key="5">
    <source>
        <dbReference type="ARBA" id="ARBA00023122"/>
    </source>
</evidence>
<dbReference type="PANTHER" id="PTHR11911:SF129">
    <property type="entry name" value="INOSINE-5'-MONOPHOSPHATE DEHYDROGENASE 1B"/>
    <property type="match status" value="1"/>
</dbReference>
<evidence type="ECO:0000256" key="9">
    <source>
        <dbReference type="HAMAP-Rule" id="MF_03156"/>
    </source>
</evidence>
<evidence type="ECO:0000256" key="7">
    <source>
        <dbReference type="ARBA" id="ARBA00046101"/>
    </source>
</evidence>
<evidence type="ECO:0000256" key="6">
    <source>
        <dbReference type="ARBA" id="ARBA00024330"/>
    </source>
</evidence>
<dbReference type="PIRSF" id="PIRSF000130">
    <property type="entry name" value="IMPDH"/>
    <property type="match status" value="1"/>
</dbReference>
<keyword evidence="5 13" id="KW-0129">CBS domain</keyword>
<dbReference type="Proteomes" id="UP000261560">
    <property type="component" value="Unplaced"/>
</dbReference>
<sequence>MADYLISGGTGYVPDDGLSAQQLFSVGDGLTYNDFLILPGFIDFTSDEVDLTSALTRKITLKTPLISSPMDTVTESAMAIAMALMGGIGIIHHNCTPEFQANEVRKVKRFEQGFITDPVVMSPRHTVRDVFEAKVRHGFSGIPVTETGKMGGKLMGIVTSRDIDFLSEKEHDKSLEEAMTKREDLVVGTAGVTLKEANDILQRSKKGKLPIVNDNDELVAIIARTDLKKNRDYPLASKDSRKQLLCGAAIGTREDDKYRLDLLVQAGVDVVVLDSSQGNSVYQINMINYIKQKYSELQVVGGNGEKVVVMMLKFTDGRIVSHVYTFLLFFPPSAVVTAAQAKNLIDAGVDALRVGMGCGSICITQEVMACGRPQGTSVYKVAEYARRFGVPVIADGGIQTVGHVVKALSLGASTVMMGSLLAATTEAPGEYFFSDGVRLKKYRGMGSLDAMEKNTSSQKRYFSEGDKVKVAQGVSGSVQDKGSIQKFVPYLIAGIQHGCQDIGAKSLSVLRSMMYSGELKFEKRTMSAQVEGGVHGLHSYEKRLY</sequence>
<dbReference type="GO" id="GO:0005737">
    <property type="term" value="C:cytoplasm"/>
    <property type="evidence" value="ECO:0007669"/>
    <property type="project" value="UniProtKB-SubCell"/>
</dbReference>
<dbReference type="Ensembl" id="ENSOMET00000007743.1">
    <property type="protein sequence ID" value="ENSOMEP00000025191.1"/>
    <property type="gene ID" value="ENSOMEG00000006271.1"/>
</dbReference>
<dbReference type="InterPro" id="IPR005990">
    <property type="entry name" value="IMP_DH"/>
</dbReference>
<feature type="binding site" evidence="9">
    <location>
        <position position="360"/>
    </location>
    <ligand>
        <name>IMP</name>
        <dbReference type="ChEBI" id="CHEBI:58053"/>
    </ligand>
</feature>
<comment type="cofactor">
    <cofactor evidence="9">
        <name>K(+)</name>
        <dbReference type="ChEBI" id="CHEBI:29103"/>
    </cofactor>
</comment>
<dbReference type="InterPro" id="IPR046342">
    <property type="entry name" value="CBS_dom_sf"/>
</dbReference>
<dbReference type="CDD" id="cd00381">
    <property type="entry name" value="IMPDH"/>
    <property type="match status" value="1"/>
</dbReference>
<dbReference type="STRING" id="30732.ENSOMEP00000025191"/>
<dbReference type="InterPro" id="IPR000644">
    <property type="entry name" value="CBS_dom"/>
</dbReference>
<dbReference type="AlphaFoldDB" id="A0A3B3D5S3"/>
<comment type="catalytic activity">
    <reaction evidence="8 9">
        <text>IMP + NAD(+) + H2O = XMP + NADH + H(+)</text>
        <dbReference type="Rhea" id="RHEA:11708"/>
        <dbReference type="ChEBI" id="CHEBI:15377"/>
        <dbReference type="ChEBI" id="CHEBI:15378"/>
        <dbReference type="ChEBI" id="CHEBI:57464"/>
        <dbReference type="ChEBI" id="CHEBI:57540"/>
        <dbReference type="ChEBI" id="CHEBI:57945"/>
        <dbReference type="ChEBI" id="CHEBI:58053"/>
        <dbReference type="EC" id="1.1.1.205"/>
    </reaction>
</comment>
<dbReference type="GO" id="GO:0006183">
    <property type="term" value="P:GTP biosynthetic process"/>
    <property type="evidence" value="ECO:0007669"/>
    <property type="project" value="TreeGrafter"/>
</dbReference>
<dbReference type="GO" id="GO:0046872">
    <property type="term" value="F:metal ion binding"/>
    <property type="evidence" value="ECO:0007669"/>
    <property type="project" value="UniProtKB-UniRule"/>
</dbReference>
<comment type="subcellular location">
    <subcellularLocation>
        <location evidence="9">Cytoplasm</location>
    </subcellularLocation>
    <subcellularLocation>
        <location evidence="9">Nucleus</location>
    </subcellularLocation>
</comment>
<name>A0A3B3D5S3_ORYME</name>
<dbReference type="GO" id="GO:0003938">
    <property type="term" value="F:IMP dehydrogenase activity"/>
    <property type="evidence" value="ECO:0007669"/>
    <property type="project" value="UniProtKB-UniRule"/>
</dbReference>
<evidence type="ECO:0000313" key="15">
    <source>
        <dbReference type="Ensembl" id="ENSOMEP00000025191.1"/>
    </source>
</evidence>
<dbReference type="SUPFAM" id="SSF54631">
    <property type="entry name" value="CBS-domain pair"/>
    <property type="match status" value="1"/>
</dbReference>
<evidence type="ECO:0000259" key="14">
    <source>
        <dbReference type="PROSITE" id="PS51371"/>
    </source>
</evidence>
<dbReference type="InterPro" id="IPR015875">
    <property type="entry name" value="IMP_DH/GMP_Rdtase_CS"/>
</dbReference>
<dbReference type="GO" id="GO:0006177">
    <property type="term" value="P:GMP biosynthetic process"/>
    <property type="evidence" value="ECO:0007669"/>
    <property type="project" value="UniProtKB-UniRule"/>
</dbReference>
<feature type="active site" description="Proton acceptor" evidence="9 10">
    <location>
        <position position="460"/>
    </location>
</feature>
<dbReference type="CDD" id="cd04601">
    <property type="entry name" value="CBS_pair_IMPDH"/>
    <property type="match status" value="1"/>
</dbReference>
<dbReference type="HAMAP" id="MF_01964">
    <property type="entry name" value="IMPDH"/>
    <property type="match status" value="1"/>
</dbReference>
<dbReference type="Pfam" id="PF00571">
    <property type="entry name" value="CBS"/>
    <property type="match status" value="2"/>
</dbReference>
<evidence type="ECO:0000256" key="13">
    <source>
        <dbReference type="PROSITE-ProRule" id="PRU00703"/>
    </source>
</evidence>
<dbReference type="PROSITE" id="PS00487">
    <property type="entry name" value="IMP_DH_GMP_RED"/>
    <property type="match status" value="1"/>
</dbReference>
<protein>
    <recommendedName>
        <fullName evidence="9">Inosine-5'-monophosphate dehydrogenase</fullName>
        <shortName evidence="9">IMP dehydrogenase</shortName>
        <shortName evidence="9">IMPD</shortName>
        <shortName evidence="9">IMPDH</shortName>
        <ecNumber evidence="9">1.1.1.205</ecNumber>
    </recommendedName>
</protein>
<evidence type="ECO:0000256" key="3">
    <source>
        <dbReference type="ARBA" id="ARBA00022958"/>
    </source>
</evidence>
<comment type="function">
    <text evidence="7">Catalyzes the conversion of inosine 5'-phosphate (IMP) to xanthosine 5'-phosphate (XMP), the first committed and rate-limiting step in the de novo synthesis of guanine nucleotides, and therefore plays an important role in the regulation of cell growth. Could also have a single-stranded nucleic acid-binding activity and could play a role in RNA and/or DNA metabolism. It may also have a role in the development of malignancy and the growth progression of some tumors.</text>
</comment>
<comment type="pathway">
    <text evidence="6 9">Purine metabolism; XMP biosynthesis via de novo pathway; XMP from IMP: step 1/1.</text>
</comment>
<feature type="binding site" evidence="9">
    <location>
        <begin position="395"/>
        <end position="397"/>
    </location>
    <ligand>
        <name>IMP</name>
        <dbReference type="ChEBI" id="CHEBI:58053"/>
    </ligand>
</feature>
<feature type="binding site" description="in other chain" evidence="9 12">
    <location>
        <position position="362"/>
    </location>
    <ligand>
        <name>K(+)</name>
        <dbReference type="ChEBI" id="CHEBI:29103"/>
        <note>ligand shared between two tetrameric partners</note>
    </ligand>
</feature>
<dbReference type="OMA" id="NCPPDEQ"/>
<dbReference type="EC" id="1.1.1.205" evidence="9"/>
<dbReference type="FunFam" id="3.20.20.70:FF:000424">
    <property type="entry name" value="Inosine-5'-monophosphate dehydrogenase 2"/>
    <property type="match status" value="2"/>
</dbReference>
<feature type="binding site" evidence="9 11">
    <location>
        <begin position="274"/>
        <end position="276"/>
    </location>
    <ligand>
        <name>NAD(+)</name>
        <dbReference type="ChEBI" id="CHEBI:57540"/>
    </ligand>
</feature>
<proteinExistence type="inferred from homology"/>